<dbReference type="PROSITE" id="PS51257">
    <property type="entry name" value="PROKAR_LIPOPROTEIN"/>
    <property type="match status" value="1"/>
</dbReference>
<evidence type="ECO:0000259" key="2">
    <source>
        <dbReference type="Pfam" id="PF25564"/>
    </source>
</evidence>
<proteinExistence type="predicted"/>
<feature type="chain" id="PRO_5045586884" description="DUF7933 domain-containing protein" evidence="1">
    <location>
        <begin position="22"/>
        <end position="549"/>
    </location>
</feature>
<sequence>MKRLFLRLLGLAACVSGGALAASGCTSVYALTSTGINWVDAQSGAVTGTYTTSFTAINGAALNPVTGQLYFIDRSAATTNTLYRYNPQTPTVAPVQIGAVTIPTRNGGTTTSVNVGASFDNSTGTPKLYLLYGNYVLQEVNPSTGATVRTIDLNLANGAQNSTTAISNATTTNGDIVFVGSTLYALLDGETTAAGSGGMFYANFGTVAASGVTALSSSSVVRITSGGTNVARGIYNGISYDPVTARTVLSSGSTGSSGTVLLNTSSGATTVLGSAANLTDMTDCGNTPDPPTIAKSFNSATVLVNQNSRVTLTFGNTNPTPFYMRSAVTDTLPTGVVVASTPNPSTTCTSSTGGAATVTATAGSGSVTLASGTSIPGGGCTLSFDVTANSTGSKVNTIAVGGVVSTAGTNAVVGTATLTVNNAITGTINKRQRNVTQSGTLGTAAVSAKPGETVEYCLTAAHAGTGYADATTATLRDVIPSPLVPLTNSYGTGQDVRITRNAGTSYTYATLASDSDTATYTSSSRVLGINILPFTAGTTVEVCFQAQVP</sequence>
<protein>
    <recommendedName>
        <fullName evidence="2">DUF7933 domain-containing protein</fullName>
    </recommendedName>
</protein>
<keyword evidence="3" id="KW-0614">Plasmid</keyword>
<name>A0ABM8AKN7_9DEIO</name>
<dbReference type="Proteomes" id="UP001064971">
    <property type="component" value="Plasmid pDAETH-2"/>
</dbReference>
<reference evidence="3" key="1">
    <citation type="submission" date="2022-07" db="EMBL/GenBank/DDBJ databases">
        <title>Complete Genome Sequence of the Radioresistant Bacterium Deinococcus aetherius ST0316, Isolated from the Air Dust collected in Lower Stratosphere above Japan.</title>
        <authorList>
            <person name="Satoh K."/>
            <person name="Hagiwara K."/>
            <person name="Katsumata K."/>
            <person name="Kubo A."/>
            <person name="Yokobori S."/>
            <person name="Yamagishi A."/>
            <person name="Oono Y."/>
            <person name="Narumi I."/>
        </authorList>
    </citation>
    <scope>NUCLEOTIDE SEQUENCE</scope>
    <source>
        <strain evidence="3">ST0316</strain>
        <plasmid evidence="3">pDAETH-2</plasmid>
    </source>
</reference>
<accession>A0ABM8AKN7</accession>
<gene>
    <name evidence="3" type="ORF">DAETH_43530</name>
</gene>
<dbReference type="Pfam" id="PF25564">
    <property type="entry name" value="DUF7933"/>
    <property type="match status" value="1"/>
</dbReference>
<geneLocation type="plasmid" evidence="3 4">
    <name>pDAETH-2</name>
</geneLocation>
<evidence type="ECO:0000256" key="1">
    <source>
        <dbReference type="SAM" id="SignalP"/>
    </source>
</evidence>
<dbReference type="RefSeq" id="WP_264778227.1">
    <property type="nucleotide sequence ID" value="NZ_AP026562.1"/>
</dbReference>
<evidence type="ECO:0000313" key="3">
    <source>
        <dbReference type="EMBL" id="BDP44384.1"/>
    </source>
</evidence>
<feature type="signal peptide" evidence="1">
    <location>
        <begin position="1"/>
        <end position="21"/>
    </location>
</feature>
<keyword evidence="4" id="KW-1185">Reference proteome</keyword>
<dbReference type="InterPro" id="IPR057693">
    <property type="entry name" value="DUF7933"/>
</dbReference>
<organism evidence="3 4">
    <name type="scientific">Deinococcus aetherius</name>
    <dbReference type="NCBI Taxonomy" id="200252"/>
    <lineage>
        <taxon>Bacteria</taxon>
        <taxon>Thermotogati</taxon>
        <taxon>Deinococcota</taxon>
        <taxon>Deinococci</taxon>
        <taxon>Deinococcales</taxon>
        <taxon>Deinococcaceae</taxon>
        <taxon>Deinococcus</taxon>
    </lineage>
</organism>
<dbReference type="EMBL" id="AP026562">
    <property type="protein sequence ID" value="BDP44384.1"/>
    <property type="molecule type" value="Genomic_DNA"/>
</dbReference>
<feature type="domain" description="DUF7933" evidence="2">
    <location>
        <begin position="291"/>
        <end position="420"/>
    </location>
</feature>
<dbReference type="SUPFAM" id="SSF63825">
    <property type="entry name" value="YWTD domain"/>
    <property type="match status" value="1"/>
</dbReference>
<keyword evidence="1" id="KW-0732">Signal</keyword>
<evidence type="ECO:0000313" key="4">
    <source>
        <dbReference type="Proteomes" id="UP001064971"/>
    </source>
</evidence>